<organism evidence="3 4">
    <name type="scientific">Thermosyntropha lipolytica DSM 11003</name>
    <dbReference type="NCBI Taxonomy" id="1123382"/>
    <lineage>
        <taxon>Bacteria</taxon>
        <taxon>Bacillati</taxon>
        <taxon>Bacillota</taxon>
        <taxon>Clostridia</taxon>
        <taxon>Eubacteriales</taxon>
        <taxon>Syntrophomonadaceae</taxon>
        <taxon>Thermosyntropha</taxon>
    </lineage>
</organism>
<dbReference type="STRING" id="1123382.SAMN02745221_02183"/>
<dbReference type="Proteomes" id="UP000242329">
    <property type="component" value="Unassembled WGS sequence"/>
</dbReference>
<dbReference type="InterPro" id="IPR024542">
    <property type="entry name" value="YkvP_N"/>
</dbReference>
<feature type="domain" description="Spore protein YkvP/CgeB glycosyl transferase-like" evidence="2">
    <location>
        <begin position="165"/>
        <end position="311"/>
    </location>
</feature>
<dbReference type="AlphaFoldDB" id="A0A1M5S876"/>
<evidence type="ECO:0000259" key="2">
    <source>
        <dbReference type="Pfam" id="PF13524"/>
    </source>
</evidence>
<evidence type="ECO:0000313" key="4">
    <source>
        <dbReference type="Proteomes" id="UP000242329"/>
    </source>
</evidence>
<proteinExistence type="predicted"/>
<name>A0A1M5S876_9FIRM</name>
<keyword evidence="4" id="KW-1185">Reference proteome</keyword>
<dbReference type="Pfam" id="PF13524">
    <property type="entry name" value="Glyco_trans_1_2"/>
    <property type="match status" value="1"/>
</dbReference>
<gene>
    <name evidence="3" type="ORF">SAMN02745221_02183</name>
</gene>
<dbReference type="Pfam" id="PF12996">
    <property type="entry name" value="DUF3880"/>
    <property type="match status" value="1"/>
</dbReference>
<dbReference type="EMBL" id="FQWY01000072">
    <property type="protein sequence ID" value="SHH34645.1"/>
    <property type="molecule type" value="Genomic_DNA"/>
</dbReference>
<reference evidence="4" key="1">
    <citation type="submission" date="2016-11" db="EMBL/GenBank/DDBJ databases">
        <authorList>
            <person name="Varghese N."/>
            <person name="Submissions S."/>
        </authorList>
    </citation>
    <scope>NUCLEOTIDE SEQUENCE [LARGE SCALE GENOMIC DNA]</scope>
    <source>
        <strain evidence="4">DSM 11003</strain>
    </source>
</reference>
<feature type="domain" description="Spore protein YkvP N-terminal" evidence="1">
    <location>
        <begin position="4"/>
        <end position="110"/>
    </location>
</feature>
<evidence type="ECO:0000313" key="3">
    <source>
        <dbReference type="EMBL" id="SHH34645.1"/>
    </source>
</evidence>
<accession>A0A1M5S876</accession>
<protein>
    <submittedName>
        <fullName evidence="3">Spore maturation protein CgeB</fullName>
    </submittedName>
</protein>
<evidence type="ECO:0000259" key="1">
    <source>
        <dbReference type="Pfam" id="PF12996"/>
    </source>
</evidence>
<dbReference type="InterPro" id="IPR055259">
    <property type="entry name" value="YkvP/CgeB_Glyco_trans-like"/>
</dbReference>
<dbReference type="SUPFAM" id="SSF53756">
    <property type="entry name" value="UDP-Glycosyltransferase/glycogen phosphorylase"/>
    <property type="match status" value="1"/>
</dbReference>
<sequence length="316" mass="37052">MVKILFVNNPPYITYGIAAGLAQIGEEPYILPLWMYPWDEQAKVLRQKIEEISPDFIFADGDPPNVNWEAISENVRFFNVPLIYWATEDPLWFKEISLLRSLDAEFVCTTTCELIPEYQKMGKKAALMLFCCNPDFHRMVESNPEYRCDIMFVGSNYEIRTWVSRFMLQPLLEKGYNLKVWGHWWRDSDKPFTIPPEFYKGLLPYDKLPEAYASARIILGMHLCDTSLTQTSMRTYEVLGCGSFYLTQYTKAHEHLFKRGVHLDWANNSEELVEKVDYYLSCPEERSKIAKAGQEYVYKYHSAEVRARRLVEFLST</sequence>